<dbReference type="EMBL" id="CP011213">
    <property type="protein sequence ID" value="AKM82569.1"/>
    <property type="molecule type" value="Genomic_DNA"/>
</dbReference>
<evidence type="ECO:0000256" key="2">
    <source>
        <dbReference type="ARBA" id="ARBA00022679"/>
    </source>
</evidence>
<keyword evidence="3" id="KW-0949">S-adenosyl-L-methionine</keyword>
<proteinExistence type="predicted"/>
<keyword evidence="1 4" id="KW-0489">Methyltransferase</keyword>
<dbReference type="PANTHER" id="PTHR13610">
    <property type="entry name" value="METHYLTRANSFERASE DOMAIN-CONTAINING PROTEIN"/>
    <property type="match status" value="1"/>
</dbReference>
<dbReference type="STRING" id="1618337.UT28_C0001G0789"/>
<evidence type="ECO:0000256" key="1">
    <source>
        <dbReference type="ARBA" id="ARBA00022603"/>
    </source>
</evidence>
<accession>A0A0G4B3Y7</accession>
<dbReference type="EC" id="2.1.1.-" evidence="4"/>
<dbReference type="InterPro" id="IPR026170">
    <property type="entry name" value="FAM173A/B"/>
</dbReference>
<dbReference type="GO" id="GO:0032259">
    <property type="term" value="P:methylation"/>
    <property type="evidence" value="ECO:0007669"/>
    <property type="project" value="UniProtKB-KW"/>
</dbReference>
<gene>
    <name evidence="4" type="ORF">UT28_C0001G0789</name>
</gene>
<dbReference type="PANTHER" id="PTHR13610:SF11">
    <property type="entry name" value="METHYLTRANSFERASE DOMAIN-CONTAINING PROTEIN"/>
    <property type="match status" value="1"/>
</dbReference>
<dbReference type="SUPFAM" id="SSF53335">
    <property type="entry name" value="S-adenosyl-L-methionine-dependent methyltransferases"/>
    <property type="match status" value="1"/>
</dbReference>
<keyword evidence="2 4" id="KW-0808">Transferase</keyword>
<dbReference type="InterPro" id="IPR029063">
    <property type="entry name" value="SAM-dependent_MTases_sf"/>
</dbReference>
<protein>
    <submittedName>
        <fullName evidence="4">Methyltransferase</fullName>
        <ecNumber evidence="4">2.1.1.-</ecNumber>
    </submittedName>
</protein>
<reference evidence="4 5" key="1">
    <citation type="journal article" date="2015" name="Nature">
        <title>rRNA introns, odd ribosomes, and small enigmatic genomes across a large radiation of phyla.</title>
        <authorList>
            <person name="Brown C.T."/>
            <person name="Hug L.A."/>
            <person name="Thomas B.C."/>
            <person name="Sharon I."/>
            <person name="Castelle C.J."/>
            <person name="Singh A."/>
            <person name="Wilkins M.J."/>
            <person name="Williams K.H."/>
            <person name="Banfield J.F."/>
        </authorList>
    </citation>
    <scope>NUCLEOTIDE SEQUENCE [LARGE SCALE GENOMIC DNA]</scope>
</reference>
<evidence type="ECO:0000313" key="5">
    <source>
        <dbReference type="Proteomes" id="UP000035648"/>
    </source>
</evidence>
<dbReference type="Proteomes" id="UP000035648">
    <property type="component" value="Chromosome"/>
</dbReference>
<sequence>MYILIVIGSLILFLWQLSNLISIIFGTVYVQSDKKTTSEIIKLFAKKDNLFCELGSGNGEILKQASDLDMEAIGYEISPFYFLLSKIKTFTNKKIKVIFKNVKDAEIKKANLIYCYFLPDLLEKLSTKFETEIKKGAVLISKGFEIKKLKLYKKIKVKEQSFFIYKF</sequence>
<name>A0A0G4B3Y7_9BACT</name>
<organism evidence="4 5">
    <name type="scientific">Berkelbacteria bacterium GW2011_GWE1_39_12</name>
    <dbReference type="NCBI Taxonomy" id="1618337"/>
    <lineage>
        <taxon>Bacteria</taxon>
        <taxon>Candidatus Berkelbacteria</taxon>
    </lineage>
</organism>
<dbReference type="KEGG" id="bbgw:UT28_C0001G0789"/>
<evidence type="ECO:0000313" key="4">
    <source>
        <dbReference type="EMBL" id="AKM82569.1"/>
    </source>
</evidence>
<dbReference type="GO" id="GO:0016279">
    <property type="term" value="F:protein-lysine N-methyltransferase activity"/>
    <property type="evidence" value="ECO:0007669"/>
    <property type="project" value="InterPro"/>
</dbReference>
<dbReference type="AlphaFoldDB" id="A0A0G4B3Y7"/>
<dbReference type="Gene3D" id="3.40.50.150">
    <property type="entry name" value="Vaccinia Virus protein VP39"/>
    <property type="match status" value="1"/>
</dbReference>
<evidence type="ECO:0000256" key="3">
    <source>
        <dbReference type="ARBA" id="ARBA00022691"/>
    </source>
</evidence>